<dbReference type="Pfam" id="PF04511">
    <property type="entry name" value="DER1"/>
    <property type="match status" value="1"/>
</dbReference>
<comment type="function">
    <text evidence="7">May be involved in the degradation of misfolded endoplasmic reticulum (ER) luminal proteins.</text>
</comment>
<dbReference type="GO" id="GO:0005789">
    <property type="term" value="C:endoplasmic reticulum membrane"/>
    <property type="evidence" value="ECO:0007669"/>
    <property type="project" value="UniProtKB-SubCell"/>
</dbReference>
<name>A0AA39Q732_9AGAR</name>
<dbReference type="InterPro" id="IPR035952">
    <property type="entry name" value="Rhomboid-like_sf"/>
</dbReference>
<feature type="transmembrane region" description="Helical" evidence="7">
    <location>
        <begin position="95"/>
        <end position="126"/>
    </location>
</feature>
<evidence type="ECO:0000256" key="6">
    <source>
        <dbReference type="ARBA" id="ARBA00023136"/>
    </source>
</evidence>
<comment type="caution">
    <text evidence="7">Lacks conserved residue(s) required for the propagation of feature annotation.</text>
</comment>
<dbReference type="Proteomes" id="UP001175228">
    <property type="component" value="Unassembled WGS sequence"/>
</dbReference>
<evidence type="ECO:0000256" key="5">
    <source>
        <dbReference type="ARBA" id="ARBA00022989"/>
    </source>
</evidence>
<feature type="region of interest" description="Disordered" evidence="8">
    <location>
        <begin position="230"/>
        <end position="251"/>
    </location>
</feature>
<protein>
    <recommendedName>
        <fullName evidence="7">Derlin</fullName>
    </recommendedName>
</protein>
<dbReference type="PANTHER" id="PTHR11009">
    <property type="entry name" value="DER1-LIKE PROTEIN, DERLIN"/>
    <property type="match status" value="1"/>
</dbReference>
<evidence type="ECO:0000313" key="10">
    <source>
        <dbReference type="Proteomes" id="UP001175228"/>
    </source>
</evidence>
<evidence type="ECO:0000313" key="9">
    <source>
        <dbReference type="EMBL" id="KAK0497482.1"/>
    </source>
</evidence>
<keyword evidence="4 7" id="KW-0256">Endoplasmic reticulum</keyword>
<evidence type="ECO:0000256" key="7">
    <source>
        <dbReference type="RuleBase" id="RU363059"/>
    </source>
</evidence>
<dbReference type="SUPFAM" id="SSF144091">
    <property type="entry name" value="Rhomboid-like"/>
    <property type="match status" value="1"/>
</dbReference>
<evidence type="ECO:0000256" key="3">
    <source>
        <dbReference type="ARBA" id="ARBA00022692"/>
    </source>
</evidence>
<comment type="subcellular location">
    <subcellularLocation>
        <location evidence="1 7">Endoplasmic reticulum membrane</location>
        <topology evidence="1 7">Multi-pass membrane protein</topology>
    </subcellularLocation>
</comment>
<keyword evidence="3 7" id="KW-0812">Transmembrane</keyword>
<evidence type="ECO:0000256" key="2">
    <source>
        <dbReference type="ARBA" id="ARBA00008917"/>
    </source>
</evidence>
<evidence type="ECO:0000256" key="4">
    <source>
        <dbReference type="ARBA" id="ARBA00022824"/>
    </source>
</evidence>
<gene>
    <name evidence="9" type="ORF">EDD18DRAFT_155479</name>
</gene>
<evidence type="ECO:0000256" key="8">
    <source>
        <dbReference type="SAM" id="MobiDB-lite"/>
    </source>
</evidence>
<keyword evidence="5 7" id="KW-1133">Transmembrane helix</keyword>
<proteinExistence type="inferred from homology"/>
<accession>A0AA39Q732</accession>
<comment type="caution">
    <text evidence="9">The sequence shown here is derived from an EMBL/GenBank/DDBJ whole genome shotgun (WGS) entry which is preliminary data.</text>
</comment>
<dbReference type="EMBL" id="JAUEPU010000013">
    <property type="protein sequence ID" value="KAK0497482.1"/>
    <property type="molecule type" value="Genomic_DNA"/>
</dbReference>
<dbReference type="InterPro" id="IPR007599">
    <property type="entry name" value="DER1"/>
</dbReference>
<dbReference type="AlphaFoldDB" id="A0AA39Q732"/>
<evidence type="ECO:0000256" key="1">
    <source>
        <dbReference type="ARBA" id="ARBA00004477"/>
    </source>
</evidence>
<keyword evidence="10" id="KW-1185">Reference proteome</keyword>
<feature type="compositionally biased region" description="Polar residues" evidence="8">
    <location>
        <begin position="238"/>
        <end position="251"/>
    </location>
</feature>
<sequence>MSSTLSDIRRIPPVTRFLSGSLLGVSMLYMLEIVSHYSLVHQIYAVIQDYQVWRIYTCFFIGSSGLFFLFELLMLYHTSNHLESGYDSADLAWQLFFACIVIMVPSHFLRTTVLLHPLMLCLAYLLSARTPAGECLSCYGLITLPAPYLPHAMLLIEVLIGGREALFQALVGVAVGYVWARVVCGGEKGASSSWARAPKWAKSSGSRVVNGCEKVVDGFASVFRCCQRRGASGGGSGNDHTWGSGQTLVNA</sequence>
<reference evidence="9" key="1">
    <citation type="submission" date="2023-06" db="EMBL/GenBank/DDBJ databases">
        <authorList>
            <consortium name="Lawrence Berkeley National Laboratory"/>
            <person name="Ahrendt S."/>
            <person name="Sahu N."/>
            <person name="Indic B."/>
            <person name="Wong-Bajracharya J."/>
            <person name="Merenyi Z."/>
            <person name="Ke H.-M."/>
            <person name="Monk M."/>
            <person name="Kocsube S."/>
            <person name="Drula E."/>
            <person name="Lipzen A."/>
            <person name="Balint B."/>
            <person name="Henrissat B."/>
            <person name="Andreopoulos B."/>
            <person name="Martin F.M."/>
            <person name="Harder C.B."/>
            <person name="Rigling D."/>
            <person name="Ford K.L."/>
            <person name="Foster G.D."/>
            <person name="Pangilinan J."/>
            <person name="Papanicolaou A."/>
            <person name="Barry K."/>
            <person name="LaButti K."/>
            <person name="Viragh M."/>
            <person name="Koriabine M."/>
            <person name="Yan M."/>
            <person name="Riley R."/>
            <person name="Champramary S."/>
            <person name="Plett K.L."/>
            <person name="Tsai I.J."/>
            <person name="Slot J."/>
            <person name="Sipos G."/>
            <person name="Plett J."/>
            <person name="Nagy L.G."/>
            <person name="Grigoriev I.V."/>
        </authorList>
    </citation>
    <scope>NUCLEOTIDE SEQUENCE</scope>
    <source>
        <strain evidence="9">HWK02</strain>
    </source>
</reference>
<comment type="similarity">
    <text evidence="2 7">Belongs to the derlin family.</text>
</comment>
<dbReference type="GO" id="GO:0006950">
    <property type="term" value="P:response to stress"/>
    <property type="evidence" value="ECO:0007669"/>
    <property type="project" value="UniProtKB-ARBA"/>
</dbReference>
<organism evidence="9 10">
    <name type="scientific">Armillaria luteobubalina</name>
    <dbReference type="NCBI Taxonomy" id="153913"/>
    <lineage>
        <taxon>Eukaryota</taxon>
        <taxon>Fungi</taxon>
        <taxon>Dikarya</taxon>
        <taxon>Basidiomycota</taxon>
        <taxon>Agaricomycotina</taxon>
        <taxon>Agaricomycetes</taxon>
        <taxon>Agaricomycetidae</taxon>
        <taxon>Agaricales</taxon>
        <taxon>Marasmiineae</taxon>
        <taxon>Physalacriaceae</taxon>
        <taxon>Armillaria</taxon>
    </lineage>
</organism>
<feature type="transmembrane region" description="Helical" evidence="7">
    <location>
        <begin position="52"/>
        <end position="75"/>
    </location>
</feature>
<keyword evidence="6 7" id="KW-0472">Membrane</keyword>